<feature type="compositionally biased region" description="Basic and acidic residues" evidence="1">
    <location>
        <begin position="529"/>
        <end position="540"/>
    </location>
</feature>
<keyword evidence="2" id="KW-0472">Membrane</keyword>
<feature type="domain" description="Long Rib" evidence="3">
    <location>
        <begin position="514"/>
        <end position="604"/>
    </location>
</feature>
<accession>A0AAW9HJL6</accession>
<feature type="transmembrane region" description="Helical" evidence="2">
    <location>
        <begin position="807"/>
        <end position="828"/>
    </location>
</feature>
<dbReference type="EMBL" id="JAWNFV010000009">
    <property type="protein sequence ID" value="MDY5140676.1"/>
    <property type="molecule type" value="Genomic_DNA"/>
</dbReference>
<evidence type="ECO:0000313" key="5">
    <source>
        <dbReference type="EMBL" id="MDY5147129.1"/>
    </source>
</evidence>
<dbReference type="EMBL" id="JAWNFY010000031">
    <property type="protein sequence ID" value="MDY5147129.1"/>
    <property type="molecule type" value="Genomic_DNA"/>
</dbReference>
<dbReference type="Pfam" id="PF18957">
    <property type="entry name" value="RibLong"/>
    <property type="match status" value="2"/>
</dbReference>
<feature type="domain" description="Long Rib" evidence="3">
    <location>
        <begin position="414"/>
        <end position="507"/>
    </location>
</feature>
<evidence type="ECO:0000256" key="2">
    <source>
        <dbReference type="SAM" id="Phobius"/>
    </source>
</evidence>
<reference evidence="4 6" key="1">
    <citation type="submission" date="2023-10" db="EMBL/GenBank/DDBJ databases">
        <title>Whole Genome based description of the genera Actinobaculum and Actinotignum reveals a complex phylogenetic relationship within the species included in the genus Actinotignum.</title>
        <authorList>
            <person name="Jensen C.S."/>
            <person name="Dargis R."/>
            <person name="Kemp M."/>
            <person name="Christensen J.J."/>
        </authorList>
    </citation>
    <scope>NUCLEOTIDE SEQUENCE</scope>
    <source>
        <strain evidence="5 6">SLA_B089</strain>
        <strain evidence="4">SLA_B245</strain>
    </source>
</reference>
<evidence type="ECO:0000313" key="7">
    <source>
        <dbReference type="Proteomes" id="UP001288320"/>
    </source>
</evidence>
<gene>
    <name evidence="4" type="ORF">R6G74_05035</name>
    <name evidence="5" type="ORF">R6P33_08885</name>
</gene>
<feature type="transmembrane region" description="Helical" evidence="2">
    <location>
        <begin position="17"/>
        <end position="37"/>
    </location>
</feature>
<organism evidence="4 7">
    <name type="scientific">Actinotignum timonense</name>
    <dbReference type="NCBI Taxonomy" id="1870995"/>
    <lineage>
        <taxon>Bacteria</taxon>
        <taxon>Bacillati</taxon>
        <taxon>Actinomycetota</taxon>
        <taxon>Actinomycetes</taxon>
        <taxon>Actinomycetales</taxon>
        <taxon>Actinomycetaceae</taxon>
        <taxon>Actinotignum</taxon>
    </lineage>
</organism>
<dbReference type="NCBIfam" id="NF038186">
    <property type="entry name" value="YPDG_rpt"/>
    <property type="match status" value="2"/>
</dbReference>
<protein>
    <submittedName>
        <fullName evidence="4">Rib/alpha-like domain-containing protein</fullName>
    </submittedName>
</protein>
<dbReference type="Proteomes" id="UP001288320">
    <property type="component" value="Unassembled WGS sequence"/>
</dbReference>
<comment type="caution">
    <text evidence="4">The sequence shown here is derived from an EMBL/GenBank/DDBJ whole genome shotgun (WGS) entry which is preliminary data.</text>
</comment>
<evidence type="ECO:0000313" key="6">
    <source>
        <dbReference type="Proteomes" id="UP001284901"/>
    </source>
</evidence>
<dbReference type="RefSeq" id="WP_101595608.1">
    <property type="nucleotide sequence ID" value="NZ_CP136960.1"/>
</dbReference>
<sequence>MGFVKCASRAVSGLRRLMIAILALMLIGGITIFTPGWNAMAAKVWWGPEGYVWYTSNHSDLHNTHKLVDVDHSSVNLPNGRKLVTYIAHFNREKSPAAFSGRAWLNVYLPKGLIDETIRITREKEVQKFVFGGMKWQWETVAHQQTIGDFDASDTRDAGLWPEPRFDEHWDKGFIQTDPLHGSSAGSSQVCQLTEWKNGGKFGRSLWSYEAGTNVYHRWMITAEVEQDFDVENEPVMVGYNSSNSVSSWENHFISYGPYDMDGDGMTDVQEKENGTDPYSGAVKYPTVKAEYGKVVAVKPYIPQGKLDYDNSGQGSWHFVEDSSKQSFRNFPAGTKFALPQSLPNSIQRVYTRDVKENQVFFNEDTGELLFSPSKTNRGQTVPFEVTVNYPLVDNCRPPQYNLTKLDIEVIVQANLYAPVYQKTEVQAGKTKTVAAPKDYERELPSGTRFEITAEGKRDYSWATMKSDGSIDLKPGFDVTPKDYSIPVDVTYPDGSMEKITAPVEVTKPDKFSDFYRPAYKPVTVKAGETGKVEPPKDPTRSLPQGTKFYKEPASTIPWAKVDKNTGEITLTPDRTTNPNDYSVPVKVVYPDNTTSVIVAPVKVLESGLVPGDFKLQVTRGLIPVSDIVLAEGQPLDPVVDISASQKLKVVDKIRFKTVCTKKRFDGIPETIYRGAINGWELRSPVNYWPKATEAQEADFARTGMKKPGIIYKQDGVDARSTTSFIDSPGGKHPMGPGIYECSFFASSNMSGFVSTAGGEDKLMPDGSINSLYASTLLAGKGLIWDVKTIKITVVPQLVMPKTGGVGVTPALAVIAFASCIALAGWCARSSYRYRN</sequence>
<dbReference type="InterPro" id="IPR044055">
    <property type="entry name" value="RibLong"/>
</dbReference>
<dbReference type="Proteomes" id="UP001284901">
    <property type="component" value="Unassembled WGS sequence"/>
</dbReference>
<feature type="region of interest" description="Disordered" evidence="1">
    <location>
        <begin position="528"/>
        <end position="548"/>
    </location>
</feature>
<dbReference type="AlphaFoldDB" id="A0AAW9HJL6"/>
<name>A0AAW9HJL6_9ACTO</name>
<keyword evidence="6" id="KW-1185">Reference proteome</keyword>
<evidence type="ECO:0000313" key="4">
    <source>
        <dbReference type="EMBL" id="MDY5140676.1"/>
    </source>
</evidence>
<dbReference type="GeneID" id="92813681"/>
<keyword evidence="2" id="KW-0812">Transmembrane</keyword>
<proteinExistence type="predicted"/>
<evidence type="ECO:0000259" key="3">
    <source>
        <dbReference type="Pfam" id="PF18957"/>
    </source>
</evidence>
<evidence type="ECO:0000256" key="1">
    <source>
        <dbReference type="SAM" id="MobiDB-lite"/>
    </source>
</evidence>
<keyword evidence="2" id="KW-1133">Transmembrane helix</keyword>